<dbReference type="InterPro" id="IPR043128">
    <property type="entry name" value="Rev_trsase/Diguanyl_cyclase"/>
</dbReference>
<dbReference type="EMBL" id="GBRH01237241">
    <property type="protein sequence ID" value="JAD60654.1"/>
    <property type="molecule type" value="Transcribed_RNA"/>
</dbReference>
<reference evidence="2" key="2">
    <citation type="journal article" date="2015" name="Data Brief">
        <title>Shoot transcriptome of the giant reed, Arundo donax.</title>
        <authorList>
            <person name="Barrero R.A."/>
            <person name="Guerrero F.D."/>
            <person name="Moolhuijzen P."/>
            <person name="Goolsby J.A."/>
            <person name="Tidwell J."/>
            <person name="Bellgard S.E."/>
            <person name="Bellgard M.I."/>
        </authorList>
    </citation>
    <scope>NUCLEOTIDE SEQUENCE</scope>
    <source>
        <tissue evidence="2">Shoot tissue taken approximately 20 cm above the soil surface</tissue>
    </source>
</reference>
<dbReference type="Pfam" id="PF00078">
    <property type="entry name" value="RVT_1"/>
    <property type="match status" value="1"/>
</dbReference>
<accession>A0A0A9B9P0</accession>
<dbReference type="Gene3D" id="3.10.10.10">
    <property type="entry name" value="HIV Type 1 Reverse Transcriptase, subunit A, domain 1"/>
    <property type="match status" value="1"/>
</dbReference>
<dbReference type="InterPro" id="IPR053134">
    <property type="entry name" value="RNA-dir_DNA_polymerase"/>
</dbReference>
<dbReference type="InterPro" id="IPR043502">
    <property type="entry name" value="DNA/RNA_pol_sf"/>
</dbReference>
<proteinExistence type="predicted"/>
<dbReference type="PANTHER" id="PTHR24559">
    <property type="entry name" value="TRANSPOSON TY3-I GAG-POL POLYPROTEIN"/>
    <property type="match status" value="1"/>
</dbReference>
<dbReference type="InterPro" id="IPR000477">
    <property type="entry name" value="RT_dom"/>
</dbReference>
<dbReference type="AlphaFoldDB" id="A0A0A9B9P0"/>
<evidence type="ECO:0000313" key="2">
    <source>
        <dbReference type="EMBL" id="JAD60654.1"/>
    </source>
</evidence>
<feature type="domain" description="Reverse transcriptase" evidence="1">
    <location>
        <begin position="21"/>
        <end position="111"/>
    </location>
</feature>
<dbReference type="SUPFAM" id="SSF56672">
    <property type="entry name" value="DNA/RNA polymerases"/>
    <property type="match status" value="1"/>
</dbReference>
<reference evidence="2" key="1">
    <citation type="submission" date="2014-09" db="EMBL/GenBank/DDBJ databases">
        <authorList>
            <person name="Magalhaes I.L.F."/>
            <person name="Oliveira U."/>
            <person name="Santos F.R."/>
            <person name="Vidigal T.H.D.A."/>
            <person name="Brescovit A.D."/>
            <person name="Santos A.J."/>
        </authorList>
    </citation>
    <scope>NUCLEOTIDE SEQUENCE</scope>
    <source>
        <tissue evidence="2">Shoot tissue taken approximately 20 cm above the soil surface</tissue>
    </source>
</reference>
<protein>
    <recommendedName>
        <fullName evidence="1">Reverse transcriptase domain-containing protein</fullName>
    </recommendedName>
</protein>
<dbReference type="CDD" id="cd01647">
    <property type="entry name" value="RT_LTR"/>
    <property type="match status" value="1"/>
</dbReference>
<evidence type="ECO:0000259" key="1">
    <source>
        <dbReference type="Pfam" id="PF00078"/>
    </source>
</evidence>
<dbReference type="Gene3D" id="3.30.70.270">
    <property type="match status" value="1"/>
</dbReference>
<name>A0A0A9B9P0_ARUDO</name>
<sequence length="111" mass="12656">MLENGIIQHSVSPFSSPVLLVKKKDETYRFCVDYRHLNALTQKGKYPMPIIDEFLDELGHASWFSSLDLTAGFHQVLLQQGEEYKTAFQTHGGHYEFRVMAFGLACAPNTF</sequence>
<organism evidence="2">
    <name type="scientific">Arundo donax</name>
    <name type="common">Giant reed</name>
    <name type="synonym">Donax arundinaceus</name>
    <dbReference type="NCBI Taxonomy" id="35708"/>
    <lineage>
        <taxon>Eukaryota</taxon>
        <taxon>Viridiplantae</taxon>
        <taxon>Streptophyta</taxon>
        <taxon>Embryophyta</taxon>
        <taxon>Tracheophyta</taxon>
        <taxon>Spermatophyta</taxon>
        <taxon>Magnoliopsida</taxon>
        <taxon>Liliopsida</taxon>
        <taxon>Poales</taxon>
        <taxon>Poaceae</taxon>
        <taxon>PACMAD clade</taxon>
        <taxon>Arundinoideae</taxon>
        <taxon>Arundineae</taxon>
        <taxon>Arundo</taxon>
    </lineage>
</organism>
<dbReference type="PANTHER" id="PTHR24559:SF452">
    <property type="entry name" value="INTEGRASE CATALYTIC DOMAIN-CONTAINING PROTEIN"/>
    <property type="match status" value="1"/>
</dbReference>